<evidence type="ECO:0000256" key="1">
    <source>
        <dbReference type="SAM" id="MobiDB-lite"/>
    </source>
</evidence>
<dbReference type="SUPFAM" id="SSF51197">
    <property type="entry name" value="Clavaminate synthase-like"/>
    <property type="match status" value="1"/>
</dbReference>
<proteinExistence type="predicted"/>
<dbReference type="Gene3D" id="2.60.120.620">
    <property type="entry name" value="q2cbj1_9rhob like domain"/>
    <property type="match status" value="1"/>
</dbReference>
<dbReference type="PANTHER" id="PTHR20883">
    <property type="entry name" value="PHYTANOYL-COA DIOXYGENASE DOMAIN CONTAINING 1"/>
    <property type="match status" value="1"/>
</dbReference>
<feature type="region of interest" description="Disordered" evidence="1">
    <location>
        <begin position="239"/>
        <end position="258"/>
    </location>
</feature>
<dbReference type="EMBL" id="CAEZWB010000033">
    <property type="protein sequence ID" value="CAB4643751.1"/>
    <property type="molecule type" value="Genomic_DNA"/>
</dbReference>
<dbReference type="AlphaFoldDB" id="A0A6J6K1U2"/>
<dbReference type="InterPro" id="IPR008775">
    <property type="entry name" value="Phytyl_CoA_dOase-like"/>
</dbReference>
<name>A0A6J6K1U2_9ZZZZ</name>
<evidence type="ECO:0000313" key="2">
    <source>
        <dbReference type="EMBL" id="CAB4643751.1"/>
    </source>
</evidence>
<sequence>MLLDPKTIAAYQRDGVVVIPNLVDAEQLELLRQGVAENMASPGPWANEYTPQGTAGRFFDDYVNWQRIQQFSDVAISGDVPKVALQLMGTSTARLFHEHVLVKEAETKEVTPWHHDDPYYGIDGMDNVSIWVPLDPIPDSVALRFIAGSHKWNKRFIPKRFKDQTAYVESAHDFVHLPTVEELDAFDVITTPVQLGDAVAFHYRTLHAAPGTAGTGVQLRRAVSFRYVGDDAVFATRPWKTSPPLEGSGLQPGDALDDPRFPIVASR</sequence>
<accession>A0A6J6K1U2</accession>
<dbReference type="PANTHER" id="PTHR20883:SF49">
    <property type="entry name" value="PHYTANOYL-COA DIOXYGENASE"/>
    <property type="match status" value="1"/>
</dbReference>
<protein>
    <submittedName>
        <fullName evidence="2">Unannotated protein</fullName>
    </submittedName>
</protein>
<reference evidence="2" key="1">
    <citation type="submission" date="2020-05" db="EMBL/GenBank/DDBJ databases">
        <authorList>
            <person name="Chiriac C."/>
            <person name="Salcher M."/>
            <person name="Ghai R."/>
            <person name="Kavagutti S V."/>
        </authorList>
    </citation>
    <scope>NUCLEOTIDE SEQUENCE</scope>
</reference>
<dbReference type="Pfam" id="PF05721">
    <property type="entry name" value="PhyH"/>
    <property type="match status" value="1"/>
</dbReference>
<organism evidence="2">
    <name type="scientific">freshwater metagenome</name>
    <dbReference type="NCBI Taxonomy" id="449393"/>
    <lineage>
        <taxon>unclassified sequences</taxon>
        <taxon>metagenomes</taxon>
        <taxon>ecological metagenomes</taxon>
    </lineage>
</organism>
<gene>
    <name evidence="2" type="ORF">UFOPK2166_00406</name>
</gene>